<dbReference type="InterPro" id="IPR019012">
    <property type="entry name" value="RNA_cap_Gua-N2-MeTrfase"/>
</dbReference>
<dbReference type="CDD" id="cd02440">
    <property type="entry name" value="AdoMet_MTases"/>
    <property type="match status" value="1"/>
</dbReference>
<name>A0A160T2I3_9CHLR</name>
<organism evidence="2 3">
    <name type="scientific">Candidatus Promineifilum breve</name>
    <dbReference type="NCBI Taxonomy" id="1806508"/>
    <lineage>
        <taxon>Bacteria</taxon>
        <taxon>Bacillati</taxon>
        <taxon>Chloroflexota</taxon>
        <taxon>Ardenticatenia</taxon>
        <taxon>Candidatus Promineifilales</taxon>
        <taxon>Candidatus Promineifilaceae</taxon>
        <taxon>Candidatus Promineifilum</taxon>
    </lineage>
</organism>
<dbReference type="RefSeq" id="WP_095042351.1">
    <property type="nucleotide sequence ID" value="NZ_LN890655.1"/>
</dbReference>
<dbReference type="PANTHER" id="PTHR14741:SF32">
    <property type="entry name" value="TRIMETHYLGUANOSINE SYNTHASE"/>
    <property type="match status" value="1"/>
</dbReference>
<accession>A0A160T2I3</accession>
<dbReference type="KEGG" id="pbf:CFX0092_A0897"/>
<keyword evidence="3" id="KW-1185">Reference proteome</keyword>
<dbReference type="GO" id="GO:0036261">
    <property type="term" value="P:7-methylguanosine cap hypermethylation"/>
    <property type="evidence" value="ECO:0007669"/>
    <property type="project" value="InterPro"/>
</dbReference>
<dbReference type="PANTHER" id="PTHR14741">
    <property type="entry name" value="S-ADENOSYLMETHIONINE-DEPENDENT METHYLTRANSFERASE RELATED"/>
    <property type="match status" value="1"/>
</dbReference>
<reference evidence="2" key="1">
    <citation type="submission" date="2016-01" db="EMBL/GenBank/DDBJ databases">
        <authorList>
            <person name="Mcilroy J.S."/>
            <person name="Karst M S."/>
            <person name="Albertsen M."/>
        </authorList>
    </citation>
    <scope>NUCLEOTIDE SEQUENCE</scope>
    <source>
        <strain evidence="2">Cfx-K</strain>
    </source>
</reference>
<dbReference type="Gene3D" id="3.40.50.150">
    <property type="entry name" value="Vaccinia Virus protein VP39"/>
    <property type="match status" value="1"/>
</dbReference>
<evidence type="ECO:0000259" key="1">
    <source>
        <dbReference type="Pfam" id="PF18096"/>
    </source>
</evidence>
<sequence length="395" mass="42538">MRPEDLDFLLSPAGRAALDELHAEQLTPTAHLATAEQLRARWGADRAGALLELAQLRQRARAKFARAAEMFFTRDGLEQATAEPVAEHRAGRFAAAGLAVVADLGCGIGGDALALARSGAAVIAIDREWAHVTLARANAAAHDLADRLLPVAADLLELSPLPADGFFFDPARRTPTGPRLAPGRRLWSVDDYRPPLSLIDAWRPHVPAGAVKVGPGIDYAELPAAAEAEFVSLRGEVKEAVLWFGPLRSEAARRATLLPGGATLTNLDAETVEVGPPRAYLYEPDGAVIRAHLVGQVAAQLGAMLIDPQIAYLTADTAQDTPFAHGYRLEDAFPFQLKRLRGYLRERGVGQVTIKKRGSPLDPDVLRQALRLRGDAHRTLFLTQVMGRATVLVSD</sequence>
<dbReference type="AlphaFoldDB" id="A0A160T2I3"/>
<dbReference type="Proteomes" id="UP000215027">
    <property type="component" value="Chromosome I"/>
</dbReference>
<protein>
    <recommendedName>
        <fullName evidence="1">THUMP-like domain-containing protein</fullName>
    </recommendedName>
</protein>
<dbReference type="Pfam" id="PF09445">
    <property type="entry name" value="Methyltransf_15"/>
    <property type="match status" value="1"/>
</dbReference>
<evidence type="ECO:0000313" key="3">
    <source>
        <dbReference type="Proteomes" id="UP000215027"/>
    </source>
</evidence>
<dbReference type="EMBL" id="LN890655">
    <property type="protein sequence ID" value="CUS02775.2"/>
    <property type="molecule type" value="Genomic_DNA"/>
</dbReference>
<dbReference type="SUPFAM" id="SSF53335">
    <property type="entry name" value="S-adenosyl-L-methionine-dependent methyltransferases"/>
    <property type="match status" value="1"/>
</dbReference>
<dbReference type="OrthoDB" id="9810570at2"/>
<evidence type="ECO:0000313" key="2">
    <source>
        <dbReference type="EMBL" id="CUS02775.2"/>
    </source>
</evidence>
<feature type="domain" description="THUMP-like" evidence="1">
    <location>
        <begin position="325"/>
        <end position="393"/>
    </location>
</feature>
<dbReference type="InterPro" id="IPR041497">
    <property type="entry name" value="Thump-like"/>
</dbReference>
<dbReference type="InterPro" id="IPR029063">
    <property type="entry name" value="SAM-dependent_MTases_sf"/>
</dbReference>
<dbReference type="GO" id="GO:0008168">
    <property type="term" value="F:methyltransferase activity"/>
    <property type="evidence" value="ECO:0007669"/>
    <property type="project" value="InterPro"/>
</dbReference>
<gene>
    <name evidence="2" type="ORF">CFX0092_A0897</name>
</gene>
<proteinExistence type="predicted"/>
<dbReference type="Pfam" id="PF18096">
    <property type="entry name" value="Thump_like"/>
    <property type="match status" value="1"/>
</dbReference>